<feature type="region of interest" description="Disordered" evidence="1">
    <location>
        <begin position="141"/>
        <end position="191"/>
    </location>
</feature>
<dbReference type="EMBL" id="PGOL01002543">
    <property type="protein sequence ID" value="PKI47155.1"/>
    <property type="molecule type" value="Genomic_DNA"/>
</dbReference>
<keyword evidence="2" id="KW-1133">Transmembrane helix</keyword>
<sequence>MEGYKHRYLQLFLEKVNLGLEESAVFVKDREARLCEYYADTINLSSNEFVKVMMIDSAFVYEMLARIRSGGEESCRIFNRPFLIMTVIYDLMLLENQIPLFILKDLFNLDKTAESARPPTTSFRGDDVKDLEARMLSDLEENASNREAQAKPDLASSNSNDESNVEQQRTSNISVNSGHQDKPGYSPNTFEIQSQSFQPNLNLFQPEANKQFLKLCYICLSTTAPIPPEPGSDLFMEYIWKFLNVTPHIRNNWVNRNKVCSSEVVHLLDCLLRLLLLPHPLMDTQPSEDRTKCGVSVPCLLSSPRSCQDLFPPGKVGRHLVLACPLRICCESVPPDEVNNILKSAVLVPSITKLRRCGVRVTMNTKSTSLLDIKFDCQRGTLEFPSFFMDDMTETVFRNLLAFEQCHYLGNHLLTDYFILLDQLINEPSDVDLLVQSRVLVNGIGDSAQVSSIINNMAQGLRTSPPSYFTKLCLELTEYCKVPWHKWKAALGRDYFSTPWASISVIAAIVLLVLTAIVPGSEGVGAMKDNKQRFLQVILTRFNLSLEDTVCEESCGKTA</sequence>
<feature type="transmembrane region" description="Helical" evidence="2">
    <location>
        <begin position="500"/>
        <end position="518"/>
    </location>
</feature>
<name>A0A2I0IT13_PUNGR</name>
<gene>
    <name evidence="3" type="ORF">CRG98_032447</name>
</gene>
<dbReference type="PANTHER" id="PTHR31170">
    <property type="entry name" value="BNAC04G53230D PROTEIN"/>
    <property type="match status" value="1"/>
</dbReference>
<protein>
    <submittedName>
        <fullName evidence="3">Uncharacterized protein</fullName>
    </submittedName>
</protein>
<dbReference type="STRING" id="22663.A0A2I0IT13"/>
<dbReference type="AlphaFoldDB" id="A0A2I0IT13"/>
<feature type="compositionally biased region" description="Polar residues" evidence="1">
    <location>
        <begin position="155"/>
        <end position="178"/>
    </location>
</feature>
<evidence type="ECO:0000256" key="2">
    <source>
        <dbReference type="SAM" id="Phobius"/>
    </source>
</evidence>
<organism evidence="3 4">
    <name type="scientific">Punica granatum</name>
    <name type="common">Pomegranate</name>
    <dbReference type="NCBI Taxonomy" id="22663"/>
    <lineage>
        <taxon>Eukaryota</taxon>
        <taxon>Viridiplantae</taxon>
        <taxon>Streptophyta</taxon>
        <taxon>Embryophyta</taxon>
        <taxon>Tracheophyta</taxon>
        <taxon>Spermatophyta</taxon>
        <taxon>Magnoliopsida</taxon>
        <taxon>eudicotyledons</taxon>
        <taxon>Gunneridae</taxon>
        <taxon>Pentapetalae</taxon>
        <taxon>rosids</taxon>
        <taxon>malvids</taxon>
        <taxon>Myrtales</taxon>
        <taxon>Lythraceae</taxon>
        <taxon>Punica</taxon>
    </lineage>
</organism>
<evidence type="ECO:0000313" key="3">
    <source>
        <dbReference type="EMBL" id="PKI47155.1"/>
    </source>
</evidence>
<keyword evidence="4" id="KW-1185">Reference proteome</keyword>
<dbReference type="InterPro" id="IPR004158">
    <property type="entry name" value="DUF247_pln"/>
</dbReference>
<dbReference type="Proteomes" id="UP000233551">
    <property type="component" value="Unassembled WGS sequence"/>
</dbReference>
<evidence type="ECO:0000313" key="4">
    <source>
        <dbReference type="Proteomes" id="UP000233551"/>
    </source>
</evidence>
<keyword evidence="2" id="KW-0812">Transmembrane</keyword>
<proteinExistence type="predicted"/>
<dbReference type="PANTHER" id="PTHR31170:SF25">
    <property type="entry name" value="BNAA09G04570D PROTEIN"/>
    <property type="match status" value="1"/>
</dbReference>
<accession>A0A2I0IT13</accession>
<reference evidence="3 4" key="1">
    <citation type="submission" date="2017-11" db="EMBL/GenBank/DDBJ databases">
        <title>De-novo sequencing of pomegranate (Punica granatum L.) genome.</title>
        <authorList>
            <person name="Akparov Z."/>
            <person name="Amiraslanov A."/>
            <person name="Hajiyeva S."/>
            <person name="Abbasov M."/>
            <person name="Kaur K."/>
            <person name="Hamwieh A."/>
            <person name="Solovyev V."/>
            <person name="Salamov A."/>
            <person name="Braich B."/>
            <person name="Kosarev P."/>
            <person name="Mahmoud A."/>
            <person name="Hajiyev E."/>
            <person name="Babayeva S."/>
            <person name="Izzatullayeva V."/>
            <person name="Mammadov A."/>
            <person name="Mammadov A."/>
            <person name="Sharifova S."/>
            <person name="Ojaghi J."/>
            <person name="Eynullazada K."/>
            <person name="Bayramov B."/>
            <person name="Abdulazimova A."/>
            <person name="Shahmuradov I."/>
        </authorList>
    </citation>
    <scope>NUCLEOTIDE SEQUENCE [LARGE SCALE GENOMIC DNA]</scope>
    <source>
        <strain evidence="4">cv. AG2017</strain>
        <tissue evidence="3">Leaf</tissue>
    </source>
</reference>
<keyword evidence="2" id="KW-0472">Membrane</keyword>
<dbReference type="Pfam" id="PF03140">
    <property type="entry name" value="DUF247"/>
    <property type="match status" value="2"/>
</dbReference>
<evidence type="ECO:0000256" key="1">
    <source>
        <dbReference type="SAM" id="MobiDB-lite"/>
    </source>
</evidence>
<comment type="caution">
    <text evidence="3">The sequence shown here is derived from an EMBL/GenBank/DDBJ whole genome shotgun (WGS) entry which is preliminary data.</text>
</comment>